<dbReference type="InterPro" id="IPR036859">
    <property type="entry name" value="CAP-Gly_dom_sf"/>
</dbReference>
<keyword evidence="9" id="KW-0479">Metal-binding</keyword>
<comment type="catalytic activity">
    <reaction evidence="1">
        <text>Thiol-dependent hydrolysis of ester, thioester, amide, peptide and isopeptide bonds formed by the C-terminal Gly of ubiquitin (a 76-residue protein attached to proteins as an intracellular targeting signal).</text>
        <dbReference type="EC" id="3.4.19.12"/>
    </reaction>
</comment>
<evidence type="ECO:0000259" key="16">
    <source>
        <dbReference type="PROSITE" id="PS50245"/>
    </source>
</evidence>
<dbReference type="Gene3D" id="3.90.70.10">
    <property type="entry name" value="Cysteine proteinases"/>
    <property type="match status" value="1"/>
</dbReference>
<evidence type="ECO:0000256" key="1">
    <source>
        <dbReference type="ARBA" id="ARBA00000707"/>
    </source>
</evidence>
<dbReference type="PROSITE" id="PS00972">
    <property type="entry name" value="USP_1"/>
    <property type="match status" value="1"/>
</dbReference>
<evidence type="ECO:0000256" key="5">
    <source>
        <dbReference type="ARBA" id="ARBA00012759"/>
    </source>
</evidence>
<evidence type="ECO:0000256" key="13">
    <source>
        <dbReference type="ARBA" id="ARBA00022833"/>
    </source>
</evidence>
<dbReference type="Gene3D" id="2.30.30.190">
    <property type="entry name" value="CAP Gly-rich-like domain"/>
    <property type="match status" value="1"/>
</dbReference>
<gene>
    <name evidence="17" type="ORF">MATL_G00074760</name>
</gene>
<evidence type="ECO:0000256" key="12">
    <source>
        <dbReference type="ARBA" id="ARBA00022807"/>
    </source>
</evidence>
<evidence type="ECO:0000313" key="17">
    <source>
        <dbReference type="EMBL" id="KAG7477929.1"/>
    </source>
</evidence>
<evidence type="ECO:0000256" key="6">
    <source>
        <dbReference type="ARBA" id="ARBA00022490"/>
    </source>
</evidence>
<evidence type="ECO:0000256" key="2">
    <source>
        <dbReference type="ARBA" id="ARBA00004300"/>
    </source>
</evidence>
<comment type="caution">
    <text evidence="17">The sequence shown here is derived from an EMBL/GenBank/DDBJ whole genome shotgun (WGS) entry which is preliminary data.</text>
</comment>
<evidence type="ECO:0000256" key="3">
    <source>
        <dbReference type="ARBA" id="ARBA00004556"/>
    </source>
</evidence>
<comment type="subcellular location">
    <subcellularLocation>
        <location evidence="2">Cytoplasm</location>
        <location evidence="2">Cytoskeleton</location>
        <location evidence="2">Microtubule organizing center</location>
        <location evidence="2">Centrosome</location>
    </subcellularLocation>
    <subcellularLocation>
        <location evidence="3">Cytoplasm</location>
        <location evidence="3">Perinuclear region</location>
    </subcellularLocation>
</comment>
<feature type="region of interest" description="Disordered" evidence="14">
    <location>
        <begin position="247"/>
        <end position="286"/>
    </location>
</feature>
<reference evidence="17" key="1">
    <citation type="submission" date="2021-01" db="EMBL/GenBank/DDBJ databases">
        <authorList>
            <person name="Zahm M."/>
            <person name="Roques C."/>
            <person name="Cabau C."/>
            <person name="Klopp C."/>
            <person name="Donnadieu C."/>
            <person name="Jouanno E."/>
            <person name="Lampietro C."/>
            <person name="Louis A."/>
            <person name="Herpin A."/>
            <person name="Echchiki A."/>
            <person name="Berthelot C."/>
            <person name="Parey E."/>
            <person name="Roest-Crollius H."/>
            <person name="Braasch I."/>
            <person name="Postlethwait J."/>
            <person name="Bobe J."/>
            <person name="Montfort J."/>
            <person name="Bouchez O."/>
            <person name="Begum T."/>
            <person name="Mejri S."/>
            <person name="Adams A."/>
            <person name="Chen W.-J."/>
            <person name="Guiguen Y."/>
        </authorList>
    </citation>
    <scope>NUCLEOTIDE SEQUENCE</scope>
    <source>
        <strain evidence="17">YG-15Mar2019-1</strain>
        <tissue evidence="17">Brain</tissue>
    </source>
</reference>
<feature type="domain" description="CAP-Gly" evidence="16">
    <location>
        <begin position="314"/>
        <end position="357"/>
    </location>
</feature>
<dbReference type="PROSITE" id="PS50235">
    <property type="entry name" value="USP_3"/>
    <property type="match status" value="1"/>
</dbReference>
<organism evidence="17 18">
    <name type="scientific">Megalops atlanticus</name>
    <name type="common">Tarpon</name>
    <name type="synonym">Clupea gigantea</name>
    <dbReference type="NCBI Taxonomy" id="7932"/>
    <lineage>
        <taxon>Eukaryota</taxon>
        <taxon>Metazoa</taxon>
        <taxon>Chordata</taxon>
        <taxon>Craniata</taxon>
        <taxon>Vertebrata</taxon>
        <taxon>Euteleostomi</taxon>
        <taxon>Actinopterygii</taxon>
        <taxon>Neopterygii</taxon>
        <taxon>Teleostei</taxon>
        <taxon>Elopiformes</taxon>
        <taxon>Megalopidae</taxon>
        <taxon>Megalops</taxon>
    </lineage>
</organism>
<evidence type="ECO:0000256" key="8">
    <source>
        <dbReference type="ARBA" id="ARBA00022670"/>
    </source>
</evidence>
<evidence type="ECO:0000259" key="15">
    <source>
        <dbReference type="PROSITE" id="PS50235"/>
    </source>
</evidence>
<evidence type="ECO:0000256" key="14">
    <source>
        <dbReference type="SAM" id="MobiDB-lite"/>
    </source>
</evidence>
<comment type="similarity">
    <text evidence="4">Belongs to the peptidase C19 family.</text>
</comment>
<dbReference type="GO" id="GO:0048471">
    <property type="term" value="C:perinuclear region of cytoplasm"/>
    <property type="evidence" value="ECO:0007669"/>
    <property type="project" value="UniProtKB-SubCell"/>
</dbReference>
<keyword evidence="8" id="KW-0645">Protease</keyword>
<dbReference type="OrthoDB" id="6287070at2759"/>
<dbReference type="EMBL" id="JAFDVH010000005">
    <property type="protein sequence ID" value="KAG7477929.1"/>
    <property type="molecule type" value="Genomic_DNA"/>
</dbReference>
<keyword evidence="12" id="KW-0788">Thiol protease</keyword>
<dbReference type="GO" id="GO:0005813">
    <property type="term" value="C:centrosome"/>
    <property type="evidence" value="ECO:0007669"/>
    <property type="project" value="UniProtKB-SubCell"/>
</dbReference>
<evidence type="ECO:0000256" key="7">
    <source>
        <dbReference type="ARBA" id="ARBA00022553"/>
    </source>
</evidence>
<dbReference type="PANTHER" id="PTHR11830">
    <property type="entry name" value="40S RIBOSOMAL PROTEIN S3A"/>
    <property type="match status" value="1"/>
</dbReference>
<dbReference type="SMART" id="SM01052">
    <property type="entry name" value="CAP_GLY"/>
    <property type="match status" value="1"/>
</dbReference>
<dbReference type="FunFam" id="3.90.70.10:FF:000009">
    <property type="entry name" value="Putative ubiquitin carboxyl-terminal hydrolase CYLD"/>
    <property type="match status" value="1"/>
</dbReference>
<evidence type="ECO:0000256" key="4">
    <source>
        <dbReference type="ARBA" id="ARBA00009085"/>
    </source>
</evidence>
<accession>A0A9D3Q666</accession>
<dbReference type="SUPFAM" id="SSF74924">
    <property type="entry name" value="Cap-Gly domain"/>
    <property type="match status" value="1"/>
</dbReference>
<evidence type="ECO:0000256" key="10">
    <source>
        <dbReference type="ARBA" id="ARBA00022786"/>
    </source>
</evidence>
<sequence length="764" mass="84940">MKKLHAKRNDRGIIVAIKVKYGSEYTDACCHTTCSEHCGTAHLTYRHTHTDGQTGRRKQVQVWPELMEKKEERKDKYFIVIRGKARNGYKSVCKGCIGRVEAETKQGELIGQMFSGTGGVKGGGVVKREDTYPLSRHQAQLLLFVTPSQKRLELLCNPQLFTAICDLAQNDLVVVKHKRGLQPGLVKNLMQIGRRENPNDLLMLGFEVEFVDTDQSQPGKKVPPLPLVSAGDIFQVVPNYTVNPRNLQTDGVNKRAVSRIPSVSNSESRGGQAGGSPPGVGQAPAPQCPLEVGSMVEVEAGSGVTVYGVIRWIGVPEGQKDSWAGIELDYEMSGCSDGKLGAQQYFTCKGNRALFVPLKTCRPDGRFQSLTAVEEAPKYHELFPDTPLEEGVEDTPPIPESEALALLEGRMKGIQGHYNSCYLDSTLFSLFSSSVTLDSLCHSPGVSEEEVPSILRRQIVNRLRRQGFVPCESVMAFRRQLGCDSFLTEEKDPEEFITILLQRVLHMDPLLKLRSGSETTQDSYTFQIILDKEQVGPVPTVQQLLETSFLSCDLKFEQVPSCLMVQMPRFGKGYKMFPRIIPSTELDITDLLHNSPRECFLCGGWAELECPGCLGDRKLQPGRIKQYCSTCCTQVHSHPLRKDHTPRKLPLPAGLPAGNPVPRHKLQLFAVLCIRTSHYVSFVKFGPSPRSWLFFDSMADRCGDDKNGFSVPEIKACPEVGDFLSQPEEELAVADLSNTSNLVKRLLQDSYMCFYQHPGVSLKE</sequence>
<keyword evidence="13" id="KW-0862">Zinc</keyword>
<dbReference type="Pfam" id="PF01302">
    <property type="entry name" value="CAP_GLY"/>
    <property type="match status" value="1"/>
</dbReference>
<keyword evidence="18" id="KW-1185">Reference proteome</keyword>
<dbReference type="InterPro" id="IPR028889">
    <property type="entry name" value="USP"/>
</dbReference>
<proteinExistence type="inferred from homology"/>
<dbReference type="PROSITE" id="PS50245">
    <property type="entry name" value="CAP_GLY_2"/>
    <property type="match status" value="1"/>
</dbReference>
<dbReference type="AlphaFoldDB" id="A0A9D3Q666"/>
<dbReference type="GO" id="GO:0004843">
    <property type="term" value="F:cysteine-type deubiquitinase activity"/>
    <property type="evidence" value="ECO:0007669"/>
    <property type="project" value="UniProtKB-EC"/>
</dbReference>
<dbReference type="GO" id="GO:0006508">
    <property type="term" value="P:proteolysis"/>
    <property type="evidence" value="ECO:0007669"/>
    <property type="project" value="UniProtKB-KW"/>
</dbReference>
<evidence type="ECO:0000313" key="18">
    <source>
        <dbReference type="Proteomes" id="UP001046870"/>
    </source>
</evidence>
<keyword evidence="6" id="KW-0963">Cytoplasm</keyword>
<evidence type="ECO:0000256" key="9">
    <source>
        <dbReference type="ARBA" id="ARBA00022723"/>
    </source>
</evidence>
<dbReference type="GO" id="GO:0046872">
    <property type="term" value="F:metal ion binding"/>
    <property type="evidence" value="ECO:0007669"/>
    <property type="project" value="UniProtKB-KW"/>
</dbReference>
<keyword evidence="10" id="KW-0833">Ubl conjugation pathway</keyword>
<protein>
    <recommendedName>
        <fullName evidence="5">ubiquitinyl hydrolase 1</fullName>
        <ecNumber evidence="5">3.4.19.12</ecNumber>
    </recommendedName>
</protein>
<dbReference type="SUPFAM" id="SSF54001">
    <property type="entry name" value="Cysteine proteinases"/>
    <property type="match status" value="1"/>
</dbReference>
<name>A0A9D3Q666_MEGAT</name>
<keyword evidence="11" id="KW-0378">Hydrolase</keyword>
<feature type="domain" description="USP" evidence="15">
    <location>
        <begin position="412"/>
        <end position="758"/>
    </location>
</feature>
<dbReference type="EC" id="3.4.19.12" evidence="5"/>
<dbReference type="Proteomes" id="UP001046870">
    <property type="component" value="Chromosome 5"/>
</dbReference>
<dbReference type="FunFam" id="2.30.30.190:FF:000007">
    <property type="entry name" value="Putative ubiquitin carboxyl-terminal hydrolase CYLD"/>
    <property type="match status" value="1"/>
</dbReference>
<dbReference type="InterPro" id="IPR000938">
    <property type="entry name" value="CAP-Gly_domain"/>
</dbReference>
<dbReference type="InterPro" id="IPR038765">
    <property type="entry name" value="Papain-like_cys_pep_sf"/>
</dbReference>
<dbReference type="InterPro" id="IPR018200">
    <property type="entry name" value="USP_CS"/>
</dbReference>
<keyword evidence="7" id="KW-0597">Phosphoprotein</keyword>
<evidence type="ECO:0000256" key="11">
    <source>
        <dbReference type="ARBA" id="ARBA00022801"/>
    </source>
</evidence>